<sequence length="880" mass="97606">MDDRLDAGYPFELTDVWKQSGLNPQDDANPIFQLPLELKALQLEEDTNNIFNDELDLPDLLDANPVDGEDAEDIEQEWPSLSLEPSGVAQSDEYDIWAFDSLEDIPEPRQVYSWEAFEKKTNTTQGQRHLSEAGPLAYNLAIRQSKNGSSSQGVLPRDVVLRALCNLVLGRSSIFFTWNIEKQSFTTSLPDVPIAGLSQQTSASLIARLSTFGAMYRTLEGFATTRGYKSTSAAALVALKGCLTDILATVEENMLAARWGLCSILQLQSLVEGSYRLLDTLIKLKDSVQDCKSDEDVISAVSDNVHEAVTADGKTAPVLRHVLVRTSAPWLELLRGELGLDGGQQLVVQPEGPEADQYVDMVNTVPSCILESDRALIKGTKAGVEGLRLHMPGYDIHATGAVTSSRATWDARGPDVSFVNGGEGNLDHSAGQYESLAWEDEEKQQHFLASLDTRISRPLTLAEDEANGKRNAVSRCIDHDVGVGNQAGSVMLDVEIDLLDKIRPAIIAHQKLMNQTLLNHTFKTLELRNHLELQRQYHMLGNGDFVARFAKALFSTDTQSAERRRGTIPTAEIMGLRLGGRGGRRWPPASSELRLSLMGVLTETYSPGVLPRTPGRINELPGGLSFSVRELPDAEIEKVMDAESIHALDFLRLQYAPPSCLDAILTPTAMQAYDSIFRLLLRLLRVLYVTTKLRERLVIGAGARNQAKEKPALADSSRIRFVYEAHHLMAVLMSHLMDVGIETPWRAFIRSLRDIEQALDAKSGQSSTLVGLDDIRQLHEQCLERIRGRLFLRRKQEKIRIAIEAVLSSILACASAFESARDGAEPDTSTFQQSQARFQDILRENVEKPWKGFTNTDVDEDDAEATKILMMRLRFNDSST</sequence>
<comment type="caution">
    <text evidence="8">The sequence shown here is derived from an EMBL/GenBank/DDBJ whole genome shotgun (WGS) entry which is preliminary data.</text>
</comment>
<accession>A0AAV9PNM9</accession>
<dbReference type="Pfam" id="PF17681">
    <property type="entry name" value="GCP_N_terminal"/>
    <property type="match status" value="1"/>
</dbReference>
<protein>
    <recommendedName>
        <fullName evidence="5">Spindle pole body component</fullName>
    </recommendedName>
</protein>
<dbReference type="InterPro" id="IPR042241">
    <property type="entry name" value="GCP_C_sf"/>
</dbReference>
<comment type="subcellular location">
    <subcellularLocation>
        <location evidence="5">Cytoplasm</location>
        <location evidence="5">Cytoskeleton</location>
        <location evidence="5">Microtubule organizing center</location>
    </subcellularLocation>
</comment>
<organism evidence="8 9">
    <name type="scientific">Saxophila tyrrhenica</name>
    <dbReference type="NCBI Taxonomy" id="1690608"/>
    <lineage>
        <taxon>Eukaryota</taxon>
        <taxon>Fungi</taxon>
        <taxon>Dikarya</taxon>
        <taxon>Ascomycota</taxon>
        <taxon>Pezizomycotina</taxon>
        <taxon>Dothideomycetes</taxon>
        <taxon>Dothideomycetidae</taxon>
        <taxon>Mycosphaerellales</taxon>
        <taxon>Extremaceae</taxon>
        <taxon>Saxophila</taxon>
    </lineage>
</organism>
<gene>
    <name evidence="8" type="ORF">LTR77_000740</name>
</gene>
<evidence type="ECO:0000313" key="9">
    <source>
        <dbReference type="Proteomes" id="UP001337655"/>
    </source>
</evidence>
<evidence type="ECO:0000256" key="5">
    <source>
        <dbReference type="RuleBase" id="RU363050"/>
    </source>
</evidence>
<dbReference type="GO" id="GO:0000922">
    <property type="term" value="C:spindle pole"/>
    <property type="evidence" value="ECO:0007669"/>
    <property type="project" value="InterPro"/>
</dbReference>
<keyword evidence="4 5" id="KW-0206">Cytoskeleton</keyword>
<name>A0AAV9PNM9_9PEZI</name>
<evidence type="ECO:0000313" key="8">
    <source>
        <dbReference type="EMBL" id="KAK5175601.1"/>
    </source>
</evidence>
<dbReference type="GO" id="GO:0005816">
    <property type="term" value="C:spindle pole body"/>
    <property type="evidence" value="ECO:0007669"/>
    <property type="project" value="UniProtKB-ARBA"/>
</dbReference>
<dbReference type="GO" id="GO:0007020">
    <property type="term" value="P:microtubule nucleation"/>
    <property type="evidence" value="ECO:0007669"/>
    <property type="project" value="InterPro"/>
</dbReference>
<dbReference type="GO" id="GO:0043015">
    <property type="term" value="F:gamma-tubulin binding"/>
    <property type="evidence" value="ECO:0007669"/>
    <property type="project" value="InterPro"/>
</dbReference>
<evidence type="ECO:0000256" key="4">
    <source>
        <dbReference type="ARBA" id="ARBA00023212"/>
    </source>
</evidence>
<dbReference type="GO" id="GO:0051011">
    <property type="term" value="F:microtubule minus-end binding"/>
    <property type="evidence" value="ECO:0007669"/>
    <property type="project" value="TreeGrafter"/>
</dbReference>
<dbReference type="AlphaFoldDB" id="A0AAV9PNM9"/>
<dbReference type="GeneID" id="89922090"/>
<dbReference type="PANTHER" id="PTHR19302">
    <property type="entry name" value="GAMMA TUBULIN COMPLEX PROTEIN"/>
    <property type="match status" value="1"/>
</dbReference>
<dbReference type="GO" id="GO:0005874">
    <property type="term" value="C:microtubule"/>
    <property type="evidence" value="ECO:0007669"/>
    <property type="project" value="UniProtKB-KW"/>
</dbReference>
<dbReference type="Pfam" id="PF04130">
    <property type="entry name" value="GCP_C_terminal"/>
    <property type="match status" value="1"/>
</dbReference>
<keyword evidence="9" id="KW-1185">Reference proteome</keyword>
<dbReference type="GO" id="GO:0051225">
    <property type="term" value="P:spindle assembly"/>
    <property type="evidence" value="ECO:0007669"/>
    <property type="project" value="TreeGrafter"/>
</dbReference>
<keyword evidence="3 5" id="KW-0493">Microtubule</keyword>
<evidence type="ECO:0000259" key="6">
    <source>
        <dbReference type="Pfam" id="PF04130"/>
    </source>
</evidence>
<evidence type="ECO:0000256" key="3">
    <source>
        <dbReference type="ARBA" id="ARBA00022701"/>
    </source>
</evidence>
<feature type="domain" description="Gamma tubulin complex component C-terminal" evidence="6">
    <location>
        <begin position="527"/>
        <end position="854"/>
    </location>
</feature>
<evidence type="ECO:0000259" key="7">
    <source>
        <dbReference type="Pfam" id="PF17681"/>
    </source>
</evidence>
<evidence type="ECO:0000256" key="1">
    <source>
        <dbReference type="ARBA" id="ARBA00010337"/>
    </source>
</evidence>
<dbReference type="Gene3D" id="1.20.120.1900">
    <property type="entry name" value="Gamma-tubulin complex, C-terminal domain"/>
    <property type="match status" value="1"/>
</dbReference>
<dbReference type="GO" id="GO:0031122">
    <property type="term" value="P:cytoplasmic microtubule organization"/>
    <property type="evidence" value="ECO:0007669"/>
    <property type="project" value="TreeGrafter"/>
</dbReference>
<dbReference type="PANTHER" id="PTHR19302:SF70">
    <property type="entry name" value="GAMMA-TUBULIN COMPLEX COMPONENT 6"/>
    <property type="match status" value="1"/>
</dbReference>
<feature type="domain" description="Gamma tubulin complex component protein N-terminal" evidence="7">
    <location>
        <begin position="161"/>
        <end position="335"/>
    </location>
</feature>
<keyword evidence="2 5" id="KW-0963">Cytoplasm</keyword>
<dbReference type="EMBL" id="JAVRRT010000001">
    <property type="protein sequence ID" value="KAK5175601.1"/>
    <property type="molecule type" value="Genomic_DNA"/>
</dbReference>
<dbReference type="InterPro" id="IPR041470">
    <property type="entry name" value="GCP_N"/>
</dbReference>
<evidence type="ECO:0000256" key="2">
    <source>
        <dbReference type="ARBA" id="ARBA00022490"/>
    </source>
</evidence>
<dbReference type="GO" id="GO:0000278">
    <property type="term" value="P:mitotic cell cycle"/>
    <property type="evidence" value="ECO:0007669"/>
    <property type="project" value="TreeGrafter"/>
</dbReference>
<comment type="similarity">
    <text evidence="1 5">Belongs to the TUBGCP family.</text>
</comment>
<dbReference type="RefSeq" id="XP_064664239.1">
    <property type="nucleotide sequence ID" value="XM_064798005.1"/>
</dbReference>
<dbReference type="InterPro" id="IPR007259">
    <property type="entry name" value="GCP"/>
</dbReference>
<dbReference type="InterPro" id="IPR040457">
    <property type="entry name" value="GCP_C"/>
</dbReference>
<dbReference type="Proteomes" id="UP001337655">
    <property type="component" value="Unassembled WGS sequence"/>
</dbReference>
<dbReference type="GO" id="GO:0000930">
    <property type="term" value="C:gamma-tubulin complex"/>
    <property type="evidence" value="ECO:0007669"/>
    <property type="project" value="UniProtKB-ARBA"/>
</dbReference>
<dbReference type="GO" id="GO:0051321">
    <property type="term" value="P:meiotic cell cycle"/>
    <property type="evidence" value="ECO:0007669"/>
    <property type="project" value="TreeGrafter"/>
</dbReference>
<reference evidence="8 9" key="1">
    <citation type="submission" date="2023-08" db="EMBL/GenBank/DDBJ databases">
        <title>Black Yeasts Isolated from many extreme environments.</title>
        <authorList>
            <person name="Coleine C."/>
            <person name="Stajich J.E."/>
            <person name="Selbmann L."/>
        </authorList>
    </citation>
    <scope>NUCLEOTIDE SEQUENCE [LARGE SCALE GENOMIC DNA]</scope>
    <source>
        <strain evidence="8 9">CCFEE 5935</strain>
    </source>
</reference>
<proteinExistence type="inferred from homology"/>